<feature type="compositionally biased region" description="Basic and acidic residues" evidence="1">
    <location>
        <begin position="27"/>
        <end position="50"/>
    </location>
</feature>
<reference evidence="2" key="1">
    <citation type="submission" date="2014-09" db="EMBL/GenBank/DDBJ databases">
        <authorList>
            <person name="Magalhaes I.L.F."/>
            <person name="Oliveira U."/>
            <person name="Santos F.R."/>
            <person name="Vidigal T.H.D.A."/>
            <person name="Brescovit A.D."/>
            <person name="Santos A.J."/>
        </authorList>
    </citation>
    <scope>NUCLEOTIDE SEQUENCE</scope>
    <source>
        <tissue evidence="2">Shoot tissue taken approximately 20 cm above the soil surface</tissue>
    </source>
</reference>
<proteinExistence type="predicted"/>
<evidence type="ECO:0000256" key="1">
    <source>
        <dbReference type="SAM" id="MobiDB-lite"/>
    </source>
</evidence>
<name>A0A0A9DPT6_ARUDO</name>
<sequence>MQLCKHEPNLLYTQRKYAGDGWIEGIGPERESVQRRTNKQTREFRERRRE</sequence>
<protein>
    <submittedName>
        <fullName evidence="2">Uncharacterized protein</fullName>
    </submittedName>
</protein>
<feature type="region of interest" description="Disordered" evidence="1">
    <location>
        <begin position="25"/>
        <end position="50"/>
    </location>
</feature>
<reference evidence="2" key="2">
    <citation type="journal article" date="2015" name="Data Brief">
        <title>Shoot transcriptome of the giant reed, Arundo donax.</title>
        <authorList>
            <person name="Barrero R.A."/>
            <person name="Guerrero F.D."/>
            <person name="Moolhuijzen P."/>
            <person name="Goolsby J.A."/>
            <person name="Tidwell J."/>
            <person name="Bellgard S.E."/>
            <person name="Bellgard M.I."/>
        </authorList>
    </citation>
    <scope>NUCLEOTIDE SEQUENCE</scope>
    <source>
        <tissue evidence="2">Shoot tissue taken approximately 20 cm above the soil surface</tissue>
    </source>
</reference>
<dbReference type="EMBL" id="GBRH01212098">
    <property type="protein sequence ID" value="JAD85797.1"/>
    <property type="molecule type" value="Transcribed_RNA"/>
</dbReference>
<accession>A0A0A9DPT6</accession>
<dbReference type="AlphaFoldDB" id="A0A0A9DPT6"/>
<organism evidence="2">
    <name type="scientific">Arundo donax</name>
    <name type="common">Giant reed</name>
    <name type="synonym">Donax arundinaceus</name>
    <dbReference type="NCBI Taxonomy" id="35708"/>
    <lineage>
        <taxon>Eukaryota</taxon>
        <taxon>Viridiplantae</taxon>
        <taxon>Streptophyta</taxon>
        <taxon>Embryophyta</taxon>
        <taxon>Tracheophyta</taxon>
        <taxon>Spermatophyta</taxon>
        <taxon>Magnoliopsida</taxon>
        <taxon>Liliopsida</taxon>
        <taxon>Poales</taxon>
        <taxon>Poaceae</taxon>
        <taxon>PACMAD clade</taxon>
        <taxon>Arundinoideae</taxon>
        <taxon>Arundineae</taxon>
        <taxon>Arundo</taxon>
    </lineage>
</organism>
<evidence type="ECO:0000313" key="2">
    <source>
        <dbReference type="EMBL" id="JAD85797.1"/>
    </source>
</evidence>